<evidence type="ECO:0000256" key="2">
    <source>
        <dbReference type="ARBA" id="ARBA00004496"/>
    </source>
</evidence>
<keyword evidence="6" id="KW-0808">Transferase</keyword>
<proteinExistence type="inferred from homology"/>
<evidence type="ECO:0000256" key="1">
    <source>
        <dbReference type="ARBA" id="ARBA00004123"/>
    </source>
</evidence>
<keyword evidence="8" id="KW-0539">Nucleus</keyword>
<evidence type="ECO:0000313" key="10">
    <source>
        <dbReference type="EMBL" id="KAA6383002.1"/>
    </source>
</evidence>
<dbReference type="EC" id="2.1.1.85" evidence="3"/>
<dbReference type="InterPro" id="IPR019410">
    <property type="entry name" value="Methyltransf_16"/>
</dbReference>
<dbReference type="PANTHER" id="PTHR14614">
    <property type="entry name" value="HEPATOCELLULAR CARCINOMA-ASSOCIATED ANTIGEN"/>
    <property type="match status" value="1"/>
</dbReference>
<dbReference type="GO" id="GO:0032259">
    <property type="term" value="P:methylation"/>
    <property type="evidence" value="ECO:0007669"/>
    <property type="project" value="UniProtKB-KW"/>
</dbReference>
<dbReference type="Pfam" id="PF10294">
    <property type="entry name" value="Methyltransf_16"/>
    <property type="match status" value="1"/>
</dbReference>
<name>A0A5J4VK94_9EUKA</name>
<evidence type="ECO:0000313" key="11">
    <source>
        <dbReference type="Proteomes" id="UP000324800"/>
    </source>
</evidence>
<evidence type="ECO:0000256" key="3">
    <source>
        <dbReference type="ARBA" id="ARBA00012533"/>
    </source>
</evidence>
<dbReference type="EMBL" id="SNRW01006471">
    <property type="protein sequence ID" value="KAA6383002.1"/>
    <property type="molecule type" value="Genomic_DNA"/>
</dbReference>
<dbReference type="GO" id="GO:0005737">
    <property type="term" value="C:cytoplasm"/>
    <property type="evidence" value="ECO:0007669"/>
    <property type="project" value="UniProtKB-SubCell"/>
</dbReference>
<comment type="subcellular location">
    <subcellularLocation>
        <location evidence="2">Cytoplasm</location>
    </subcellularLocation>
    <subcellularLocation>
        <location evidence="1">Nucleus</location>
    </subcellularLocation>
</comment>
<dbReference type="AlphaFoldDB" id="A0A5J4VK94"/>
<evidence type="ECO:0000256" key="7">
    <source>
        <dbReference type="ARBA" id="ARBA00022691"/>
    </source>
</evidence>
<comment type="similarity">
    <text evidence="9">Belongs to the methyltransferase superfamily. METTL18 family.</text>
</comment>
<dbReference type="InterPro" id="IPR029063">
    <property type="entry name" value="SAM-dependent_MTases_sf"/>
</dbReference>
<keyword evidence="7" id="KW-0949">S-adenosyl-L-methionine</keyword>
<organism evidence="10 11">
    <name type="scientific">Streblomastix strix</name>
    <dbReference type="NCBI Taxonomy" id="222440"/>
    <lineage>
        <taxon>Eukaryota</taxon>
        <taxon>Metamonada</taxon>
        <taxon>Preaxostyla</taxon>
        <taxon>Oxymonadida</taxon>
        <taxon>Streblomastigidae</taxon>
        <taxon>Streblomastix</taxon>
    </lineage>
</organism>
<dbReference type="CDD" id="cd02440">
    <property type="entry name" value="AdoMet_MTases"/>
    <property type="match status" value="1"/>
</dbReference>
<keyword evidence="4" id="KW-0963">Cytoplasm</keyword>
<dbReference type="PANTHER" id="PTHR14614:SF39">
    <property type="entry name" value="HISTIDINE PROTEIN METHYLTRANSFERASE 1 HOMOLOG"/>
    <property type="match status" value="1"/>
</dbReference>
<dbReference type="SUPFAM" id="SSF53335">
    <property type="entry name" value="S-adenosyl-L-methionine-dependent methyltransferases"/>
    <property type="match status" value="1"/>
</dbReference>
<evidence type="ECO:0000256" key="8">
    <source>
        <dbReference type="ARBA" id="ARBA00023242"/>
    </source>
</evidence>
<dbReference type="GO" id="GO:0005634">
    <property type="term" value="C:nucleus"/>
    <property type="evidence" value="ECO:0007669"/>
    <property type="project" value="UniProtKB-SubCell"/>
</dbReference>
<evidence type="ECO:0000256" key="6">
    <source>
        <dbReference type="ARBA" id="ARBA00022679"/>
    </source>
</evidence>
<gene>
    <name evidence="10" type="ORF">EZS28_021473</name>
</gene>
<dbReference type="OrthoDB" id="1723750at2759"/>
<dbReference type="Gene3D" id="3.40.50.150">
    <property type="entry name" value="Vaccinia Virus protein VP39"/>
    <property type="match status" value="1"/>
</dbReference>
<evidence type="ECO:0000256" key="9">
    <source>
        <dbReference type="ARBA" id="ARBA00038126"/>
    </source>
</evidence>
<dbReference type="Proteomes" id="UP000324800">
    <property type="component" value="Unassembled WGS sequence"/>
</dbReference>
<reference evidence="10 11" key="1">
    <citation type="submission" date="2019-03" db="EMBL/GenBank/DDBJ databases">
        <title>Single cell metagenomics reveals metabolic interactions within the superorganism composed of flagellate Streblomastix strix and complex community of Bacteroidetes bacteria on its surface.</title>
        <authorList>
            <person name="Treitli S.C."/>
            <person name="Kolisko M."/>
            <person name="Husnik F."/>
            <person name="Keeling P."/>
            <person name="Hampl V."/>
        </authorList>
    </citation>
    <scope>NUCLEOTIDE SEQUENCE [LARGE SCALE GENOMIC DNA]</scope>
    <source>
        <strain evidence="10">ST1C</strain>
    </source>
</reference>
<evidence type="ECO:0000256" key="4">
    <source>
        <dbReference type="ARBA" id="ARBA00022490"/>
    </source>
</evidence>
<protein>
    <recommendedName>
        <fullName evidence="3">protein-histidine N-methyltransferase</fullName>
        <ecNumber evidence="3">2.1.1.85</ecNumber>
    </recommendedName>
</protein>
<accession>A0A5J4VK94</accession>
<comment type="caution">
    <text evidence="10">The sequence shown here is derived from an EMBL/GenBank/DDBJ whole genome shotgun (WGS) entry which is preliminary data.</text>
</comment>
<evidence type="ECO:0000256" key="5">
    <source>
        <dbReference type="ARBA" id="ARBA00022603"/>
    </source>
</evidence>
<keyword evidence="5" id="KW-0489">Methyltransferase</keyword>
<sequence>MHCQFIFPSEISKRETIQSHFSIVTHKLSEKATIQRYSTTQKKLQSVINVDSTLGQVLKSSDIVPKIYEGGFTLWNCSAELSKVVSQHDLSGLRILEAGCGHGLPGITALLQGALQVDFLDFNEDVLRLATIPNVELNENGKLLLNRSRFICGDWQFLPELIDKQYYDVELSAETVYRQENFAYLEQIMNLLLKKKIKSNLQQSIVSLNTPCALFAGKSTYFGIDGGIESFRRYVSSRHTEDFQYKVEQIWLSDQNDEEIVSFTKEPM</sequence>
<dbReference type="GO" id="GO:0018064">
    <property type="term" value="F:protein-L-histidine N-tele-methyltransferase activity"/>
    <property type="evidence" value="ECO:0007669"/>
    <property type="project" value="UniProtKB-EC"/>
</dbReference>